<reference evidence="8" key="1">
    <citation type="submission" date="2017-01" db="EMBL/GenBank/DDBJ databases">
        <title>Comparative genomics of anhydrobiosis in the tardigrade Hypsibius dujardini.</title>
        <authorList>
            <person name="Yoshida Y."/>
            <person name="Koutsovoulos G."/>
            <person name="Laetsch D."/>
            <person name="Stevens L."/>
            <person name="Kumar S."/>
            <person name="Horikawa D."/>
            <person name="Ishino K."/>
            <person name="Komine S."/>
            <person name="Tomita M."/>
            <person name="Blaxter M."/>
            <person name="Arakawa K."/>
        </authorList>
    </citation>
    <scope>NUCLEOTIDE SEQUENCE [LARGE SCALE GENOMIC DNA]</scope>
    <source>
        <strain evidence="8">Z151</strain>
    </source>
</reference>
<keyword evidence="5" id="KW-0732">Signal</keyword>
<protein>
    <recommendedName>
        <fullName evidence="6">Metallo-beta-lactamase domain-containing protein</fullName>
    </recommendedName>
</protein>
<dbReference type="Proteomes" id="UP000192578">
    <property type="component" value="Unassembled WGS sequence"/>
</dbReference>
<keyword evidence="3" id="KW-0378">Hydrolase</keyword>
<evidence type="ECO:0000256" key="1">
    <source>
        <dbReference type="ARBA" id="ARBA00007749"/>
    </source>
</evidence>
<dbReference type="AlphaFoldDB" id="A0A1W0XAQ6"/>
<dbReference type="SUPFAM" id="SSF56281">
    <property type="entry name" value="Metallo-hydrolase/oxidoreductase"/>
    <property type="match status" value="1"/>
</dbReference>
<dbReference type="Gene3D" id="3.60.15.10">
    <property type="entry name" value="Ribonuclease Z/Hydroxyacylglutathione hydrolase-like"/>
    <property type="match status" value="1"/>
</dbReference>
<evidence type="ECO:0000259" key="6">
    <source>
        <dbReference type="SMART" id="SM00849"/>
    </source>
</evidence>
<dbReference type="EMBL" id="MTYJ01000007">
    <property type="protein sequence ID" value="OQV24402.1"/>
    <property type="molecule type" value="Genomic_DNA"/>
</dbReference>
<evidence type="ECO:0000256" key="3">
    <source>
        <dbReference type="ARBA" id="ARBA00022801"/>
    </source>
</evidence>
<keyword evidence="2" id="KW-0479">Metal-binding</keyword>
<feature type="signal peptide" evidence="5">
    <location>
        <begin position="1"/>
        <end position="26"/>
    </location>
</feature>
<feature type="chain" id="PRO_5012845451" description="Metallo-beta-lactamase domain-containing protein" evidence="5">
    <location>
        <begin position="27"/>
        <end position="338"/>
    </location>
</feature>
<dbReference type="PANTHER" id="PTHR42978:SF6">
    <property type="entry name" value="QUORUM-QUENCHING LACTONASE YTNP-RELATED"/>
    <property type="match status" value="1"/>
</dbReference>
<accession>A0A1W0XAQ6</accession>
<comment type="caution">
    <text evidence="7">The sequence shown here is derived from an EMBL/GenBank/DDBJ whole genome shotgun (WGS) entry which is preliminary data.</text>
</comment>
<dbReference type="InterPro" id="IPR001279">
    <property type="entry name" value="Metallo-B-lactamas"/>
</dbReference>
<evidence type="ECO:0000313" key="7">
    <source>
        <dbReference type="EMBL" id="OQV24402.1"/>
    </source>
</evidence>
<proteinExistence type="inferred from homology"/>
<evidence type="ECO:0000256" key="4">
    <source>
        <dbReference type="ARBA" id="ARBA00022833"/>
    </source>
</evidence>
<dbReference type="InterPro" id="IPR051013">
    <property type="entry name" value="MBL_superfamily_lactonases"/>
</dbReference>
<dbReference type="OrthoDB" id="10250730at2759"/>
<evidence type="ECO:0000256" key="5">
    <source>
        <dbReference type="SAM" id="SignalP"/>
    </source>
</evidence>
<evidence type="ECO:0000256" key="2">
    <source>
        <dbReference type="ARBA" id="ARBA00022723"/>
    </source>
</evidence>
<keyword evidence="4" id="KW-0862">Zinc</keyword>
<dbReference type="SMART" id="SM00849">
    <property type="entry name" value="Lactamase_B"/>
    <property type="match status" value="1"/>
</dbReference>
<dbReference type="GO" id="GO:0046872">
    <property type="term" value="F:metal ion binding"/>
    <property type="evidence" value="ECO:0007669"/>
    <property type="project" value="UniProtKB-KW"/>
</dbReference>
<organism evidence="7 8">
    <name type="scientific">Hypsibius exemplaris</name>
    <name type="common">Freshwater tardigrade</name>
    <dbReference type="NCBI Taxonomy" id="2072580"/>
    <lineage>
        <taxon>Eukaryota</taxon>
        <taxon>Metazoa</taxon>
        <taxon>Ecdysozoa</taxon>
        <taxon>Tardigrada</taxon>
        <taxon>Eutardigrada</taxon>
        <taxon>Parachela</taxon>
        <taxon>Hypsibioidea</taxon>
        <taxon>Hypsibiidae</taxon>
        <taxon>Hypsibius</taxon>
    </lineage>
</organism>
<name>A0A1W0XAQ6_HYPEX</name>
<comment type="similarity">
    <text evidence="1">Belongs to the metallo-beta-lactamase superfamily.</text>
</comment>
<dbReference type="GO" id="GO:0016787">
    <property type="term" value="F:hydrolase activity"/>
    <property type="evidence" value="ECO:0007669"/>
    <property type="project" value="UniProtKB-KW"/>
</dbReference>
<dbReference type="CDD" id="cd07720">
    <property type="entry name" value="OPHC2-like_MBL-fold"/>
    <property type="match status" value="1"/>
</dbReference>
<dbReference type="PANTHER" id="PTHR42978">
    <property type="entry name" value="QUORUM-QUENCHING LACTONASE YTNP-RELATED-RELATED"/>
    <property type="match status" value="1"/>
</dbReference>
<dbReference type="InterPro" id="IPR036866">
    <property type="entry name" value="RibonucZ/Hydroxyglut_hydro"/>
</dbReference>
<sequence length="338" mass="37312">MVLSETHTSVGISCLVVFLAALSCTATTIPQIKTPAPGFFRLMLGDFEITALHDGTVPFNMDEIMPTVPKEEMIHALHHEDIPLPVTGTINAFLVNTNDHLVLIDTGVGILFGNCCGLLQANLLAAGYRPEQIDYVFLTHLHSDHEAGLAPHGTMAFPNAVVRTSQPEVDYWLDAANRVNATDYWKQYFDWAAAAVAPYRATKQFQPFNSTDGDLVPGIRPHTRFGHTPGHSPYFVESRGQTLVAWGDITHFEAVQLPNPAATVMFDYNQTEARKARLDLIELVVKNKYLVAGAHIAFPGIGHVHRQAGPRSKGQRYLWVPVRYDSDPTSLKTANFSI</sequence>
<gene>
    <name evidence="7" type="ORF">BV898_01937</name>
</gene>
<evidence type="ECO:0000313" key="8">
    <source>
        <dbReference type="Proteomes" id="UP000192578"/>
    </source>
</evidence>
<feature type="domain" description="Metallo-beta-lactamase" evidence="6">
    <location>
        <begin position="89"/>
        <end position="295"/>
    </location>
</feature>
<dbReference type="Pfam" id="PF00753">
    <property type="entry name" value="Lactamase_B"/>
    <property type="match status" value="1"/>
</dbReference>
<keyword evidence="8" id="KW-1185">Reference proteome</keyword>